<organism evidence="2 3">
    <name type="scientific">Elysia chlorotica</name>
    <name type="common">Eastern emerald elysia</name>
    <name type="synonym">Sea slug</name>
    <dbReference type="NCBI Taxonomy" id="188477"/>
    <lineage>
        <taxon>Eukaryota</taxon>
        <taxon>Metazoa</taxon>
        <taxon>Spiralia</taxon>
        <taxon>Lophotrochozoa</taxon>
        <taxon>Mollusca</taxon>
        <taxon>Gastropoda</taxon>
        <taxon>Heterobranchia</taxon>
        <taxon>Euthyneura</taxon>
        <taxon>Panpulmonata</taxon>
        <taxon>Sacoglossa</taxon>
        <taxon>Placobranchoidea</taxon>
        <taxon>Plakobranchidae</taxon>
        <taxon>Elysia</taxon>
    </lineage>
</organism>
<dbReference type="EMBL" id="RQTK01000724">
    <property type="protein sequence ID" value="RUS75629.1"/>
    <property type="molecule type" value="Genomic_DNA"/>
</dbReference>
<feature type="compositionally biased region" description="Polar residues" evidence="1">
    <location>
        <begin position="305"/>
        <end position="315"/>
    </location>
</feature>
<feature type="compositionally biased region" description="Low complexity" evidence="1">
    <location>
        <begin position="127"/>
        <end position="144"/>
    </location>
</feature>
<accession>A0A3S0ZEB5</accession>
<reference evidence="2 3" key="1">
    <citation type="submission" date="2019-01" db="EMBL/GenBank/DDBJ databases">
        <title>A draft genome assembly of the solar-powered sea slug Elysia chlorotica.</title>
        <authorList>
            <person name="Cai H."/>
            <person name="Li Q."/>
            <person name="Fang X."/>
            <person name="Li J."/>
            <person name="Curtis N.E."/>
            <person name="Altenburger A."/>
            <person name="Shibata T."/>
            <person name="Feng M."/>
            <person name="Maeda T."/>
            <person name="Schwartz J.A."/>
            <person name="Shigenobu S."/>
            <person name="Lundholm N."/>
            <person name="Nishiyama T."/>
            <person name="Yang H."/>
            <person name="Hasebe M."/>
            <person name="Li S."/>
            <person name="Pierce S.K."/>
            <person name="Wang J."/>
        </authorList>
    </citation>
    <scope>NUCLEOTIDE SEQUENCE [LARGE SCALE GENOMIC DNA]</scope>
    <source>
        <strain evidence="2">EC2010</strain>
        <tissue evidence="2">Whole organism of an adult</tissue>
    </source>
</reference>
<feature type="region of interest" description="Disordered" evidence="1">
    <location>
        <begin position="1"/>
        <end position="336"/>
    </location>
</feature>
<evidence type="ECO:0000313" key="3">
    <source>
        <dbReference type="Proteomes" id="UP000271974"/>
    </source>
</evidence>
<protein>
    <submittedName>
        <fullName evidence="2">Uncharacterized protein</fullName>
    </submittedName>
</protein>
<dbReference type="AlphaFoldDB" id="A0A3S0ZEB5"/>
<gene>
    <name evidence="2" type="ORF">EGW08_016622</name>
</gene>
<feature type="compositionally biased region" description="Acidic residues" evidence="1">
    <location>
        <begin position="65"/>
        <end position="79"/>
    </location>
</feature>
<proteinExistence type="predicted"/>
<evidence type="ECO:0000313" key="2">
    <source>
        <dbReference type="EMBL" id="RUS75629.1"/>
    </source>
</evidence>
<dbReference type="Proteomes" id="UP000271974">
    <property type="component" value="Unassembled WGS sequence"/>
</dbReference>
<feature type="compositionally biased region" description="Low complexity" evidence="1">
    <location>
        <begin position="254"/>
        <end position="266"/>
    </location>
</feature>
<comment type="caution">
    <text evidence="2">The sequence shown here is derived from an EMBL/GenBank/DDBJ whole genome shotgun (WGS) entry which is preliminary data.</text>
</comment>
<keyword evidence="3" id="KW-1185">Reference proteome</keyword>
<feature type="compositionally biased region" description="Basic and acidic residues" evidence="1">
    <location>
        <begin position="316"/>
        <end position="326"/>
    </location>
</feature>
<feature type="compositionally biased region" description="Polar residues" evidence="1">
    <location>
        <begin position="161"/>
        <end position="170"/>
    </location>
</feature>
<sequence length="336" mass="36345">GKLIDKNIGEGFDSDSQSPKQSDSEEASKPRKQGRPRKNPLPTKPETAPVRPVTSRRAKTKVVYEEDDEDEEEEEDQEDPQPAPKQQKQQKVAARSKQQPAKTGVRQTKMEDFSPKGRGGGGKALNGASSTVAATTAKTSAQKGAGRGQSSQAAVVKRFGTSPTAVSPNRSRMLGAESDDSMSSSKGGDDRPSPAVVRRLKPPMLRENIVFLKLRTRMTRPSPTKSAGSRKRSPPSSPSSASASPSHYKKAKLGSSESGSERSWSPPSLPAKRGPVSRPEPLKSNIRNVRRVVSNGTSDGEDAPETSQSVSMSPEHSQEKDEETLNVKRKTRVRRK</sequence>
<feature type="compositionally biased region" description="Basic residues" evidence="1">
    <location>
        <begin position="327"/>
        <end position="336"/>
    </location>
</feature>
<evidence type="ECO:0000256" key="1">
    <source>
        <dbReference type="SAM" id="MobiDB-lite"/>
    </source>
</evidence>
<dbReference type="OrthoDB" id="10612281at2759"/>
<feature type="non-terminal residue" evidence="2">
    <location>
        <position position="1"/>
    </location>
</feature>
<name>A0A3S0ZEB5_ELYCH</name>